<keyword evidence="1" id="KW-1133">Transmembrane helix</keyword>
<name>A0AA41YY75_9PROT</name>
<organism evidence="2 3">
    <name type="scientific">Limobrevibacterium gyesilva</name>
    <dbReference type="NCBI Taxonomy" id="2991712"/>
    <lineage>
        <taxon>Bacteria</taxon>
        <taxon>Pseudomonadati</taxon>
        <taxon>Pseudomonadota</taxon>
        <taxon>Alphaproteobacteria</taxon>
        <taxon>Acetobacterales</taxon>
        <taxon>Acetobacteraceae</taxon>
        <taxon>Limobrevibacterium</taxon>
    </lineage>
</organism>
<gene>
    <name evidence="2" type="ORF">OL599_23025</name>
</gene>
<dbReference type="Proteomes" id="UP001165679">
    <property type="component" value="Unassembled WGS sequence"/>
</dbReference>
<feature type="transmembrane region" description="Helical" evidence="1">
    <location>
        <begin position="109"/>
        <end position="130"/>
    </location>
</feature>
<feature type="transmembrane region" description="Helical" evidence="1">
    <location>
        <begin position="6"/>
        <end position="30"/>
    </location>
</feature>
<accession>A0AA41YY75</accession>
<evidence type="ECO:0000313" key="2">
    <source>
        <dbReference type="EMBL" id="MCW3477447.1"/>
    </source>
</evidence>
<reference evidence="2" key="1">
    <citation type="submission" date="2022-09" db="EMBL/GenBank/DDBJ databases">
        <title>Rhodovastum sp. nov. RN2-1 isolated from soil in Seongnam, South Korea.</title>
        <authorList>
            <person name="Le N.T."/>
        </authorList>
    </citation>
    <scope>NUCLEOTIDE SEQUENCE</scope>
    <source>
        <strain evidence="2">RN2-1</strain>
    </source>
</reference>
<keyword evidence="1" id="KW-0812">Transmembrane</keyword>
<dbReference type="EMBL" id="JAPDNT010000037">
    <property type="protein sequence ID" value="MCW3477447.1"/>
    <property type="molecule type" value="Genomic_DNA"/>
</dbReference>
<keyword evidence="1" id="KW-0472">Membrane</keyword>
<reference evidence="2" key="2">
    <citation type="submission" date="2022-10" db="EMBL/GenBank/DDBJ databases">
        <authorList>
            <person name="Trinh H.N."/>
        </authorList>
    </citation>
    <scope>NUCLEOTIDE SEQUENCE</scope>
    <source>
        <strain evidence="2">RN2-1</strain>
    </source>
</reference>
<sequence>MRKVDGTWIAFLAMAFAVVGLTGLFATFAAPLPLQRAVARDAALDAALVAASGPDAAAALEQLRPRLGDSADALLPPQGDMAARIAQERLAMHQRLLAEAEATAIRLRWLICIATVMAAVFGAAIVGVSARKTGPSEPAER</sequence>
<proteinExistence type="predicted"/>
<protein>
    <submittedName>
        <fullName evidence="2">Uncharacterized protein</fullName>
    </submittedName>
</protein>
<keyword evidence="3" id="KW-1185">Reference proteome</keyword>
<evidence type="ECO:0000313" key="3">
    <source>
        <dbReference type="Proteomes" id="UP001165679"/>
    </source>
</evidence>
<dbReference type="AlphaFoldDB" id="A0AA41YY75"/>
<comment type="caution">
    <text evidence="2">The sequence shown here is derived from an EMBL/GenBank/DDBJ whole genome shotgun (WGS) entry which is preliminary data.</text>
</comment>
<evidence type="ECO:0000256" key="1">
    <source>
        <dbReference type="SAM" id="Phobius"/>
    </source>
</evidence>
<dbReference type="RefSeq" id="WP_264716396.1">
    <property type="nucleotide sequence ID" value="NZ_JAPDNT010000037.1"/>
</dbReference>